<dbReference type="EMBL" id="CAKLPY010000001">
    <property type="protein sequence ID" value="CAH0994433.1"/>
    <property type="molecule type" value="Genomic_DNA"/>
</dbReference>
<evidence type="ECO:0000256" key="1">
    <source>
        <dbReference type="SAM" id="Phobius"/>
    </source>
</evidence>
<keyword evidence="1" id="KW-1133">Transmembrane helix</keyword>
<feature type="transmembrane region" description="Helical" evidence="1">
    <location>
        <begin position="14"/>
        <end position="44"/>
    </location>
</feature>
<accession>A0ABM9ALV2</accession>
<dbReference type="Proteomes" id="UP000837932">
    <property type="component" value="Unassembled WGS sequence"/>
</dbReference>
<protein>
    <submittedName>
        <fullName evidence="2">Uncharacterized protein</fullName>
    </submittedName>
</protein>
<proteinExistence type="predicted"/>
<sequence>MQTKSKIWTVIFSILYPFITVFGFLFTAILAVFSWISNIIVWILKKIKSS</sequence>
<comment type="caution">
    <text evidence="2">The sequence shown here is derived from an EMBL/GenBank/DDBJ whole genome shotgun (WGS) entry which is preliminary data.</text>
</comment>
<name>A0ABM9ALV2_9BACT</name>
<evidence type="ECO:0000313" key="3">
    <source>
        <dbReference type="Proteomes" id="UP000837932"/>
    </source>
</evidence>
<keyword evidence="3" id="KW-1185">Reference proteome</keyword>
<organism evidence="2 3">
    <name type="scientific">Emticicia aquatica</name>
    <dbReference type="NCBI Taxonomy" id="1681835"/>
    <lineage>
        <taxon>Bacteria</taxon>
        <taxon>Pseudomonadati</taxon>
        <taxon>Bacteroidota</taxon>
        <taxon>Cytophagia</taxon>
        <taxon>Cytophagales</taxon>
        <taxon>Leadbetterellaceae</taxon>
        <taxon>Emticicia</taxon>
    </lineage>
</organism>
<gene>
    <name evidence="2" type="ORF">EMA8858_00543</name>
</gene>
<keyword evidence="1" id="KW-0812">Transmembrane</keyword>
<reference evidence="2" key="1">
    <citation type="submission" date="2021-12" db="EMBL/GenBank/DDBJ databases">
        <authorList>
            <person name="Rodrigo-Torres L."/>
            <person name="Arahal R. D."/>
            <person name="Lucena T."/>
        </authorList>
    </citation>
    <scope>NUCLEOTIDE SEQUENCE</scope>
    <source>
        <strain evidence="2">CECT 8858</strain>
    </source>
</reference>
<keyword evidence="1" id="KW-0472">Membrane</keyword>
<evidence type="ECO:0000313" key="2">
    <source>
        <dbReference type="EMBL" id="CAH0994433.1"/>
    </source>
</evidence>